<evidence type="ECO:0000313" key="6">
    <source>
        <dbReference type="RefSeq" id="XP_030044720.1"/>
    </source>
</evidence>
<sequence length="467" mass="51315">MASTMVSSSVKDDSFNQELLIQTEIQSLSKSAAQSFDNDDISQALRMFKTAFLLSCKLTEKQTQKACLFNLGAAYISAGKPQKGLKCLLKSKAEGSEATDASLYFNIAAAYDEMKEPTKAVKFYEKAIKSYGLSEINNIADALIKLSYCSVVTGNLPSAAHTFKLAGQAYQKLKKTDDAVMAMREAANYMIQSQKFSKLEVLSTLNICVQLCAGVTDKSLLGKLYNHIGLHYAEMKCFGQARQCFAESLDTCKGTSFSIRKKAVLLQNLGAIDNALGQYETSLRCHAEAADMYGTLGERHAQGQCLCNLAFAYSQLKNYNMAEFYYQQALCAFSDVGEIHGQWQACEGLGAIHFCLGNKDQAISYYKQALSLFGKSKETSDILRERILGKLVHVIEQKAMHQHPVSCGKSIPGTKLSSHKSFIGDLKSVISTEDHGMSGKHSTRCEEEFQKPDKSMGTTTSRICSLS</sequence>
<evidence type="ECO:0000313" key="4">
    <source>
        <dbReference type="Proteomes" id="UP000515156"/>
    </source>
</evidence>
<keyword evidence="2" id="KW-0802">TPR repeat</keyword>
<dbReference type="Pfam" id="PF13181">
    <property type="entry name" value="TPR_8"/>
    <property type="match status" value="1"/>
</dbReference>
<dbReference type="RefSeq" id="XP_030044720.1">
    <property type="nucleotide sequence ID" value="XM_030188860.1"/>
</dbReference>
<evidence type="ECO:0000256" key="1">
    <source>
        <dbReference type="ARBA" id="ARBA00022737"/>
    </source>
</evidence>
<dbReference type="InterPro" id="IPR011990">
    <property type="entry name" value="TPR-like_helical_dom_sf"/>
</dbReference>
<evidence type="ECO:0000313" key="5">
    <source>
        <dbReference type="RefSeq" id="XP_030044715.1"/>
    </source>
</evidence>
<feature type="region of interest" description="Disordered" evidence="3">
    <location>
        <begin position="433"/>
        <end position="467"/>
    </location>
</feature>
<name>A0A6P7X2D2_9AMPH</name>
<keyword evidence="4" id="KW-1185">Reference proteome</keyword>
<evidence type="ECO:0000256" key="2">
    <source>
        <dbReference type="ARBA" id="ARBA00022803"/>
    </source>
</evidence>
<dbReference type="InterPro" id="IPR019734">
    <property type="entry name" value="TPR_rpt"/>
</dbReference>
<dbReference type="Pfam" id="PF07719">
    <property type="entry name" value="TPR_2"/>
    <property type="match status" value="1"/>
</dbReference>
<feature type="compositionally biased region" description="Polar residues" evidence="3">
    <location>
        <begin position="456"/>
        <end position="467"/>
    </location>
</feature>
<keyword evidence="1" id="KW-0677">Repeat</keyword>
<feature type="compositionally biased region" description="Basic and acidic residues" evidence="3">
    <location>
        <begin position="433"/>
        <end position="454"/>
    </location>
</feature>
<reference evidence="5 6" key="1">
    <citation type="submission" date="2025-04" db="UniProtKB">
        <authorList>
            <consortium name="RefSeq"/>
        </authorList>
    </citation>
    <scope>IDENTIFICATION</scope>
</reference>
<dbReference type="AlphaFoldDB" id="A0A6P7X2D2"/>
<dbReference type="GeneID" id="115458991"/>
<dbReference type="Pfam" id="PF13424">
    <property type="entry name" value="TPR_12"/>
    <property type="match status" value="1"/>
</dbReference>
<dbReference type="SUPFAM" id="SSF48452">
    <property type="entry name" value="TPR-like"/>
    <property type="match status" value="2"/>
</dbReference>
<dbReference type="PANTHER" id="PTHR47050:SF3">
    <property type="entry name" value="TETRATRICOPEPTIDE REPEAT PROTEIN 24"/>
    <property type="match status" value="1"/>
</dbReference>
<dbReference type="OrthoDB" id="9991614at2759"/>
<evidence type="ECO:0000256" key="3">
    <source>
        <dbReference type="SAM" id="MobiDB-lite"/>
    </source>
</evidence>
<dbReference type="Gene3D" id="1.25.40.10">
    <property type="entry name" value="Tetratricopeptide repeat domain"/>
    <property type="match status" value="2"/>
</dbReference>
<dbReference type="Proteomes" id="UP000515156">
    <property type="component" value="Chromosome 1"/>
</dbReference>
<organism evidence="4 6">
    <name type="scientific">Microcaecilia unicolor</name>
    <dbReference type="NCBI Taxonomy" id="1415580"/>
    <lineage>
        <taxon>Eukaryota</taxon>
        <taxon>Metazoa</taxon>
        <taxon>Chordata</taxon>
        <taxon>Craniata</taxon>
        <taxon>Vertebrata</taxon>
        <taxon>Euteleostomi</taxon>
        <taxon>Amphibia</taxon>
        <taxon>Gymnophiona</taxon>
        <taxon>Siphonopidae</taxon>
        <taxon>Microcaecilia</taxon>
    </lineage>
</organism>
<accession>A0A6P7X2D2</accession>
<dbReference type="InterPro" id="IPR024812">
    <property type="entry name" value="TPR_24"/>
</dbReference>
<dbReference type="RefSeq" id="XP_030044715.1">
    <property type="nucleotide sequence ID" value="XM_030188855.1"/>
</dbReference>
<dbReference type="KEGG" id="muo:115458991"/>
<dbReference type="PANTHER" id="PTHR47050">
    <property type="entry name" value="TETRATRICOPEPTIDE REPEAT PROTEIN 24"/>
    <property type="match status" value="1"/>
</dbReference>
<protein>
    <submittedName>
        <fullName evidence="5 6">Tetratricopeptide repeat protein 24-like isoform X1</fullName>
    </submittedName>
</protein>
<proteinExistence type="predicted"/>
<dbReference type="SMART" id="SM00028">
    <property type="entry name" value="TPR"/>
    <property type="match status" value="7"/>
</dbReference>
<dbReference type="InterPro" id="IPR013105">
    <property type="entry name" value="TPR_2"/>
</dbReference>
<gene>
    <name evidence="5 6" type="primary">LOC115458991</name>
</gene>